<evidence type="ECO:0000256" key="2">
    <source>
        <dbReference type="ARBA" id="ARBA00009677"/>
    </source>
</evidence>
<dbReference type="STRING" id="1121393.SAMN02745216_04024"/>
<keyword evidence="4 6" id="KW-0975">Bacterial flagellum</keyword>
<dbReference type="PANTHER" id="PTHR30435:SF2">
    <property type="entry name" value="FLAGELLAR BASAL-BODY ROD PROTEIN FLGC"/>
    <property type="match status" value="1"/>
</dbReference>
<protein>
    <recommendedName>
        <fullName evidence="3 6">Flagellar basal-body rod protein FlgC</fullName>
    </recommendedName>
</protein>
<dbReference type="GO" id="GO:0071978">
    <property type="term" value="P:bacterial-type flagellum-dependent swarming motility"/>
    <property type="evidence" value="ECO:0007669"/>
    <property type="project" value="TreeGrafter"/>
</dbReference>
<dbReference type="InterPro" id="IPR019776">
    <property type="entry name" value="Flagellar_basal_body_rod_CS"/>
</dbReference>
<dbReference type="EMBL" id="FQZU01000033">
    <property type="protein sequence ID" value="SHK75859.1"/>
    <property type="molecule type" value="Genomic_DNA"/>
</dbReference>
<evidence type="ECO:0000313" key="10">
    <source>
        <dbReference type="Proteomes" id="UP000183994"/>
    </source>
</evidence>
<keyword evidence="9" id="KW-0966">Cell projection</keyword>
<keyword evidence="9" id="KW-0282">Flagellum</keyword>
<dbReference type="GO" id="GO:0030694">
    <property type="term" value="C:bacterial-type flagellum basal body, rod"/>
    <property type="evidence" value="ECO:0007669"/>
    <property type="project" value="UniProtKB-UniRule"/>
</dbReference>
<evidence type="ECO:0000256" key="6">
    <source>
        <dbReference type="RuleBase" id="RU362062"/>
    </source>
</evidence>
<feature type="domain" description="Flagellar basal-body/hook protein C-terminal" evidence="8">
    <location>
        <begin position="96"/>
        <end position="139"/>
    </location>
</feature>
<comment type="similarity">
    <text evidence="2">Belongs to the flagella basal body rod proteins family.</text>
</comment>
<evidence type="ECO:0000259" key="8">
    <source>
        <dbReference type="Pfam" id="PF06429"/>
    </source>
</evidence>
<accession>A0A1M6V2X8</accession>
<reference evidence="10" key="1">
    <citation type="submission" date="2016-11" db="EMBL/GenBank/DDBJ databases">
        <authorList>
            <person name="Varghese N."/>
            <person name="Submissions S."/>
        </authorList>
    </citation>
    <scope>NUCLEOTIDE SEQUENCE [LARGE SCALE GENOMIC DNA]</scope>
    <source>
        <strain evidence="10">DSM 16219</strain>
    </source>
</reference>
<keyword evidence="10" id="KW-1185">Reference proteome</keyword>
<dbReference type="NCBIfam" id="TIGR01395">
    <property type="entry name" value="FlgC"/>
    <property type="match status" value="1"/>
</dbReference>
<dbReference type="OrthoDB" id="9813951at2"/>
<dbReference type="PROSITE" id="PS00588">
    <property type="entry name" value="FLAGELLA_BB_ROD"/>
    <property type="match status" value="1"/>
</dbReference>
<dbReference type="PANTHER" id="PTHR30435">
    <property type="entry name" value="FLAGELLAR PROTEIN"/>
    <property type="match status" value="1"/>
</dbReference>
<dbReference type="Pfam" id="PF06429">
    <property type="entry name" value="Flg_bbr_C"/>
    <property type="match status" value="1"/>
</dbReference>
<evidence type="ECO:0000313" key="9">
    <source>
        <dbReference type="EMBL" id="SHK75859.1"/>
    </source>
</evidence>
<dbReference type="Proteomes" id="UP000183994">
    <property type="component" value="Unassembled WGS sequence"/>
</dbReference>
<sequence length="142" mass="15332">MDLLNAMHASASALSVSRAQMNVVSENLANANTTRTANGQPYQRKFLVVSPAPVKEHENLSVGEQVVEGVKLVDIVADQSPFPMVYRPEHPDADENGNLQLPNVNVVTEMANMLMAKRVYDSNAAALSTARSMALKALEIGK</sequence>
<evidence type="ECO:0000256" key="3">
    <source>
        <dbReference type="ARBA" id="ARBA00017941"/>
    </source>
</evidence>
<keyword evidence="9" id="KW-0969">Cilium</keyword>
<evidence type="ECO:0000256" key="4">
    <source>
        <dbReference type="ARBA" id="ARBA00023143"/>
    </source>
</evidence>
<proteinExistence type="inferred from homology"/>
<dbReference type="Pfam" id="PF00460">
    <property type="entry name" value="Flg_bb_rod"/>
    <property type="match status" value="1"/>
</dbReference>
<organism evidence="9 10">
    <name type="scientific">Desulfatibacillum alkenivorans DSM 16219</name>
    <dbReference type="NCBI Taxonomy" id="1121393"/>
    <lineage>
        <taxon>Bacteria</taxon>
        <taxon>Pseudomonadati</taxon>
        <taxon>Thermodesulfobacteriota</taxon>
        <taxon>Desulfobacteria</taxon>
        <taxon>Desulfobacterales</taxon>
        <taxon>Desulfatibacillaceae</taxon>
        <taxon>Desulfatibacillum</taxon>
    </lineage>
</organism>
<dbReference type="InterPro" id="IPR010930">
    <property type="entry name" value="Flg_bb/hook_C_dom"/>
</dbReference>
<comment type="subunit">
    <text evidence="5 6">The basal body constitutes a major portion of the flagellar organelle and consists of four rings (L,P,S, and M) mounted on a central rod. The rod consists of about 26 subunits of FlgG in the distal portion, and FlgB, FlgC and FlgF are thought to build up the proximal portion of the rod with about 6 subunits each.</text>
</comment>
<evidence type="ECO:0000256" key="1">
    <source>
        <dbReference type="ARBA" id="ARBA00004117"/>
    </source>
</evidence>
<dbReference type="RefSeq" id="WP_012609809.1">
    <property type="nucleotide sequence ID" value="NZ_FQZU01000033.1"/>
</dbReference>
<dbReference type="InterPro" id="IPR006299">
    <property type="entry name" value="FlgC"/>
</dbReference>
<name>A0A1M6V2X8_9BACT</name>
<dbReference type="InterPro" id="IPR001444">
    <property type="entry name" value="Flag_bb_rod_N"/>
</dbReference>
<dbReference type="AlphaFoldDB" id="A0A1M6V2X8"/>
<evidence type="ECO:0000256" key="5">
    <source>
        <dbReference type="ARBA" id="ARBA00025933"/>
    </source>
</evidence>
<gene>
    <name evidence="9" type="ORF">SAMN02745216_04024</name>
</gene>
<comment type="subcellular location">
    <subcellularLocation>
        <location evidence="1 6">Bacterial flagellum basal body</location>
    </subcellularLocation>
</comment>
<evidence type="ECO:0000259" key="7">
    <source>
        <dbReference type="Pfam" id="PF00460"/>
    </source>
</evidence>
<feature type="domain" description="Flagellar basal body rod protein N-terminal" evidence="7">
    <location>
        <begin position="9"/>
        <end position="35"/>
    </location>
</feature>